<gene>
    <name evidence="2" type="ORF">ODALV1_LOCUS27787</name>
</gene>
<name>A0ABP1RYR4_9HEXA</name>
<feature type="region of interest" description="Disordered" evidence="1">
    <location>
        <begin position="97"/>
        <end position="158"/>
    </location>
</feature>
<evidence type="ECO:0000313" key="2">
    <source>
        <dbReference type="EMBL" id="CAL8139326.1"/>
    </source>
</evidence>
<protein>
    <submittedName>
        <fullName evidence="2">Uncharacterized protein</fullName>
    </submittedName>
</protein>
<feature type="compositionally biased region" description="Basic and acidic residues" evidence="1">
    <location>
        <begin position="97"/>
        <end position="126"/>
    </location>
</feature>
<comment type="caution">
    <text evidence="2">The sequence shown here is derived from an EMBL/GenBank/DDBJ whole genome shotgun (WGS) entry which is preliminary data.</text>
</comment>
<keyword evidence="3" id="KW-1185">Reference proteome</keyword>
<dbReference type="Proteomes" id="UP001642540">
    <property type="component" value="Unassembled WGS sequence"/>
</dbReference>
<organism evidence="2 3">
    <name type="scientific">Orchesella dallaii</name>
    <dbReference type="NCBI Taxonomy" id="48710"/>
    <lineage>
        <taxon>Eukaryota</taxon>
        <taxon>Metazoa</taxon>
        <taxon>Ecdysozoa</taxon>
        <taxon>Arthropoda</taxon>
        <taxon>Hexapoda</taxon>
        <taxon>Collembola</taxon>
        <taxon>Entomobryomorpha</taxon>
        <taxon>Entomobryoidea</taxon>
        <taxon>Orchesellidae</taxon>
        <taxon>Orchesellinae</taxon>
        <taxon>Orchesella</taxon>
    </lineage>
</organism>
<sequence>MGSHPVQDTLKNIKGQIDDLLALFEARDQGKSEEYKTRLQALFQKVVEMNNQFSQMDLDVSEQENENMLGPWPLPVAEGSEPVANWTIKWEWLIEMRPTTKEEDQEASKKRELEKDNSEDKPKENTENPTQAKSGEAALGLGGHKPAKRIRQLKDGEE</sequence>
<evidence type="ECO:0000256" key="1">
    <source>
        <dbReference type="SAM" id="MobiDB-lite"/>
    </source>
</evidence>
<accession>A0ABP1RYR4</accession>
<evidence type="ECO:0000313" key="3">
    <source>
        <dbReference type="Proteomes" id="UP001642540"/>
    </source>
</evidence>
<dbReference type="EMBL" id="CAXLJM020000124">
    <property type="protein sequence ID" value="CAL8139326.1"/>
    <property type="molecule type" value="Genomic_DNA"/>
</dbReference>
<reference evidence="2 3" key="1">
    <citation type="submission" date="2024-08" db="EMBL/GenBank/DDBJ databases">
        <authorList>
            <person name="Cucini C."/>
            <person name="Frati F."/>
        </authorList>
    </citation>
    <scope>NUCLEOTIDE SEQUENCE [LARGE SCALE GENOMIC DNA]</scope>
</reference>
<proteinExistence type="predicted"/>